<dbReference type="AlphaFoldDB" id="A0A8B6BWU6"/>
<feature type="region of interest" description="Disordered" evidence="1">
    <location>
        <begin position="79"/>
        <end position="112"/>
    </location>
</feature>
<protein>
    <submittedName>
        <fullName evidence="2">Uncharacterized protein</fullName>
    </submittedName>
</protein>
<gene>
    <name evidence="2" type="ORF">MGAL_10B018192</name>
</gene>
<name>A0A8B6BWU6_MYTGA</name>
<dbReference type="OrthoDB" id="1926167at2759"/>
<accession>A0A8B6BWU6</accession>
<feature type="compositionally biased region" description="Basic and acidic residues" evidence="1">
    <location>
        <begin position="98"/>
        <end position="112"/>
    </location>
</feature>
<sequence length="425" mass="49555">MLFENGKFKEYQYQKNTSITVSAARKPHPKKAALMPKIQKKEVRVQCRHCKKWLNRKSLAKHQKTKSCHGYAALQVVPEEHRSRSLVPTGPAAPNTRGRPDQPIDGNERDTSCQKRDQNFALLFSHRKKYKIGQRLLTPRMVFSTEEIISLVVSDETGGGYLPNVHTHAYVKTKEKINFEEFTNLWVIQLQLPGFTHVEAPKNVKCWIKYITKEDYRSIAVGVDKDLLGTICKSYVCAQKWNKIQPTLAPYCYLSWIDKKCFDTQFAEFRREYQEDKLVYDLNNAILYDWQIEVLQLLDDQDDRKVLWIYDAVGGEGKTFLAKYIQLYRDCICLESGKKTDLAHCFTNEKYVLFDYTRSMVETINYSIVENFKNGFLFSGKYDSKVKKFDPCKVCCFSNFCPDKSKLSEDRWQLYALDNGELTLM</sequence>
<evidence type="ECO:0000256" key="1">
    <source>
        <dbReference type="SAM" id="MobiDB-lite"/>
    </source>
</evidence>
<proteinExistence type="predicted"/>
<evidence type="ECO:0000313" key="3">
    <source>
        <dbReference type="Proteomes" id="UP000596742"/>
    </source>
</evidence>
<organism evidence="2 3">
    <name type="scientific">Mytilus galloprovincialis</name>
    <name type="common">Mediterranean mussel</name>
    <dbReference type="NCBI Taxonomy" id="29158"/>
    <lineage>
        <taxon>Eukaryota</taxon>
        <taxon>Metazoa</taxon>
        <taxon>Spiralia</taxon>
        <taxon>Lophotrochozoa</taxon>
        <taxon>Mollusca</taxon>
        <taxon>Bivalvia</taxon>
        <taxon>Autobranchia</taxon>
        <taxon>Pteriomorphia</taxon>
        <taxon>Mytilida</taxon>
        <taxon>Mytiloidea</taxon>
        <taxon>Mytilidae</taxon>
        <taxon>Mytilinae</taxon>
        <taxon>Mytilus</taxon>
    </lineage>
</organism>
<reference evidence="2" key="1">
    <citation type="submission" date="2018-11" db="EMBL/GenBank/DDBJ databases">
        <authorList>
            <person name="Alioto T."/>
            <person name="Alioto T."/>
        </authorList>
    </citation>
    <scope>NUCLEOTIDE SEQUENCE</scope>
</reference>
<evidence type="ECO:0000313" key="2">
    <source>
        <dbReference type="EMBL" id="VDH96239.1"/>
    </source>
</evidence>
<keyword evidence="3" id="KW-1185">Reference proteome</keyword>
<comment type="caution">
    <text evidence="2">The sequence shown here is derived from an EMBL/GenBank/DDBJ whole genome shotgun (WGS) entry which is preliminary data.</text>
</comment>
<dbReference type="EMBL" id="UYJE01000767">
    <property type="protein sequence ID" value="VDH96239.1"/>
    <property type="molecule type" value="Genomic_DNA"/>
</dbReference>
<dbReference type="Proteomes" id="UP000596742">
    <property type="component" value="Unassembled WGS sequence"/>
</dbReference>